<proteinExistence type="predicted"/>
<evidence type="ECO:0000313" key="2">
    <source>
        <dbReference type="Proteomes" id="UP001460270"/>
    </source>
</evidence>
<accession>A0AAW0N733</accession>
<gene>
    <name evidence="1" type="ORF">WMY93_025489</name>
</gene>
<organism evidence="1 2">
    <name type="scientific">Mugilogobius chulae</name>
    <name type="common">yellowstripe goby</name>
    <dbReference type="NCBI Taxonomy" id="88201"/>
    <lineage>
        <taxon>Eukaryota</taxon>
        <taxon>Metazoa</taxon>
        <taxon>Chordata</taxon>
        <taxon>Craniata</taxon>
        <taxon>Vertebrata</taxon>
        <taxon>Euteleostomi</taxon>
        <taxon>Actinopterygii</taxon>
        <taxon>Neopterygii</taxon>
        <taxon>Teleostei</taxon>
        <taxon>Neoteleostei</taxon>
        <taxon>Acanthomorphata</taxon>
        <taxon>Gobiaria</taxon>
        <taxon>Gobiiformes</taxon>
        <taxon>Gobioidei</taxon>
        <taxon>Gobiidae</taxon>
        <taxon>Gobionellinae</taxon>
        <taxon>Mugilogobius</taxon>
    </lineage>
</organism>
<sequence>MTPAPAAVGEGVRGRLVAWRLHTDHTCPGQECAAVPLKPMACVCFCGPASVQTHRGDGGSWSSVSETQLQIAKDSALVILNSIDEHDKVSILSVADTVRSCSLDQCYKSLLSPATSETKRKMGTFISNIKASDGFTQHAAGFQKAFQLLRNTTSLTKHPTMFNSVTATDMVIIYLSSGITSRESSEKEKKATLSVVREENRLLNNSVMILTYALMN</sequence>
<dbReference type="InterPro" id="IPR036465">
    <property type="entry name" value="vWFA_dom_sf"/>
</dbReference>
<reference evidence="2" key="1">
    <citation type="submission" date="2024-04" db="EMBL/GenBank/DDBJ databases">
        <title>Salinicola lusitanus LLJ914,a marine bacterium isolated from the Okinawa Trough.</title>
        <authorList>
            <person name="Li J."/>
        </authorList>
    </citation>
    <scope>NUCLEOTIDE SEQUENCE [LARGE SCALE GENOMIC DNA]</scope>
</reference>
<dbReference type="Gene3D" id="3.40.50.410">
    <property type="entry name" value="von Willebrand factor, type A domain"/>
    <property type="match status" value="1"/>
</dbReference>
<dbReference type="EMBL" id="JBBPFD010000018">
    <property type="protein sequence ID" value="KAK7889929.1"/>
    <property type="molecule type" value="Genomic_DNA"/>
</dbReference>
<dbReference type="Proteomes" id="UP001460270">
    <property type="component" value="Unassembled WGS sequence"/>
</dbReference>
<evidence type="ECO:0000313" key="1">
    <source>
        <dbReference type="EMBL" id="KAK7889929.1"/>
    </source>
</evidence>
<comment type="caution">
    <text evidence="1">The sequence shown here is derived from an EMBL/GenBank/DDBJ whole genome shotgun (WGS) entry which is preliminary data.</text>
</comment>
<keyword evidence="2" id="KW-1185">Reference proteome</keyword>
<dbReference type="PANTHER" id="PTHR10166">
    <property type="entry name" value="VOLTAGE-DEPENDENT CALCIUM CHANNEL SUBUNIT ALPHA-2/DELTA-RELATED"/>
    <property type="match status" value="1"/>
</dbReference>
<name>A0AAW0N733_9GOBI</name>
<dbReference type="GO" id="GO:0005891">
    <property type="term" value="C:voltage-gated calcium channel complex"/>
    <property type="evidence" value="ECO:0007669"/>
    <property type="project" value="TreeGrafter"/>
</dbReference>
<dbReference type="GO" id="GO:0005245">
    <property type="term" value="F:voltage-gated calcium channel activity"/>
    <property type="evidence" value="ECO:0007669"/>
    <property type="project" value="TreeGrafter"/>
</dbReference>
<dbReference type="AlphaFoldDB" id="A0AAW0N733"/>
<feature type="non-terminal residue" evidence="1">
    <location>
        <position position="216"/>
    </location>
</feature>
<dbReference type="PANTHER" id="PTHR10166:SF68">
    <property type="entry name" value="VWFA AND CACHE DOMAIN-CONTAINING PROTEIN 1"/>
    <property type="match status" value="1"/>
</dbReference>
<dbReference type="SUPFAM" id="SSF53300">
    <property type="entry name" value="vWA-like"/>
    <property type="match status" value="1"/>
</dbReference>
<dbReference type="InterPro" id="IPR051173">
    <property type="entry name" value="Ca_channel_alpha-2/delta"/>
</dbReference>
<protein>
    <submittedName>
        <fullName evidence="1">Uncharacterized protein</fullName>
    </submittedName>
</protein>